<feature type="region of interest" description="Disordered" evidence="1">
    <location>
        <begin position="31"/>
        <end position="64"/>
    </location>
</feature>
<evidence type="ECO:0000313" key="4">
    <source>
        <dbReference type="Proteomes" id="UP000886653"/>
    </source>
</evidence>
<dbReference type="AlphaFoldDB" id="A0A9P6T8S6"/>
<evidence type="ECO:0000313" key="3">
    <source>
        <dbReference type="EMBL" id="KAG0143316.1"/>
    </source>
</evidence>
<feature type="chain" id="PRO_5040513150" evidence="2">
    <location>
        <begin position="26"/>
        <end position="96"/>
    </location>
</feature>
<protein>
    <submittedName>
        <fullName evidence="3">Uncharacterized protein</fullName>
    </submittedName>
</protein>
<evidence type="ECO:0000256" key="1">
    <source>
        <dbReference type="SAM" id="MobiDB-lite"/>
    </source>
</evidence>
<feature type="signal peptide" evidence="2">
    <location>
        <begin position="1"/>
        <end position="25"/>
    </location>
</feature>
<name>A0A9P6T8S6_9BASI</name>
<keyword evidence="2" id="KW-0732">Signal</keyword>
<dbReference type="EMBL" id="MU167322">
    <property type="protein sequence ID" value="KAG0143316.1"/>
    <property type="molecule type" value="Genomic_DNA"/>
</dbReference>
<keyword evidence="4" id="KW-1185">Reference proteome</keyword>
<organism evidence="3 4">
    <name type="scientific">Cronartium quercuum f. sp. fusiforme G11</name>
    <dbReference type="NCBI Taxonomy" id="708437"/>
    <lineage>
        <taxon>Eukaryota</taxon>
        <taxon>Fungi</taxon>
        <taxon>Dikarya</taxon>
        <taxon>Basidiomycota</taxon>
        <taxon>Pucciniomycotina</taxon>
        <taxon>Pucciniomycetes</taxon>
        <taxon>Pucciniales</taxon>
        <taxon>Coleosporiaceae</taxon>
        <taxon>Cronartium</taxon>
    </lineage>
</organism>
<sequence length="96" mass="10012">MVQARLLQFIFLSCALPFLLVSGHARSGNNSVPAGGSNGDMSDEGPTSQNLSAPTGGSDNAATPAGKSGVSDLVGLEWNILVSAHKAFQSFFFFFF</sequence>
<evidence type="ECO:0000256" key="2">
    <source>
        <dbReference type="SAM" id="SignalP"/>
    </source>
</evidence>
<comment type="caution">
    <text evidence="3">The sequence shown here is derived from an EMBL/GenBank/DDBJ whole genome shotgun (WGS) entry which is preliminary data.</text>
</comment>
<gene>
    <name evidence="3" type="ORF">CROQUDRAFT_188092</name>
</gene>
<reference evidence="3" key="1">
    <citation type="submission" date="2013-11" db="EMBL/GenBank/DDBJ databases">
        <title>Genome sequence of the fusiform rust pathogen reveals effectors for host alternation and coevolution with pine.</title>
        <authorList>
            <consortium name="DOE Joint Genome Institute"/>
            <person name="Smith K."/>
            <person name="Pendleton A."/>
            <person name="Kubisiak T."/>
            <person name="Anderson C."/>
            <person name="Salamov A."/>
            <person name="Aerts A."/>
            <person name="Riley R."/>
            <person name="Clum A."/>
            <person name="Lindquist E."/>
            <person name="Ence D."/>
            <person name="Campbell M."/>
            <person name="Kronenberg Z."/>
            <person name="Feau N."/>
            <person name="Dhillon B."/>
            <person name="Hamelin R."/>
            <person name="Burleigh J."/>
            <person name="Smith J."/>
            <person name="Yandell M."/>
            <person name="Nelson C."/>
            <person name="Grigoriev I."/>
            <person name="Davis J."/>
        </authorList>
    </citation>
    <scope>NUCLEOTIDE SEQUENCE</scope>
    <source>
        <strain evidence="3">G11</strain>
    </source>
</reference>
<accession>A0A9P6T8S6</accession>
<feature type="compositionally biased region" description="Polar residues" evidence="1">
    <location>
        <begin position="45"/>
        <end position="61"/>
    </location>
</feature>
<dbReference type="Proteomes" id="UP000886653">
    <property type="component" value="Unassembled WGS sequence"/>
</dbReference>
<proteinExistence type="predicted"/>